<dbReference type="PANTHER" id="PTHR28027:SF2">
    <property type="entry name" value="TRANSCRIPTIONAL REGULATOR MIT1"/>
    <property type="match status" value="1"/>
</dbReference>
<comment type="caution">
    <text evidence="2">The sequence shown here is derived from an EMBL/GenBank/DDBJ whole genome shotgun (WGS) entry which is preliminary data.</text>
</comment>
<feature type="compositionally biased region" description="Low complexity" evidence="1">
    <location>
        <begin position="218"/>
        <end position="231"/>
    </location>
</feature>
<dbReference type="EMBL" id="MCFL01000081">
    <property type="protein sequence ID" value="ORZ30544.1"/>
    <property type="molecule type" value="Genomic_DNA"/>
</dbReference>
<sequence>MRRWTDGKSWSPSRSHGSFLIYRECLPKDQLAAIASANAANNAADSSTSASADQRQTSPSQIAVTDLGNGLQIKHGHRGDYCPLPNGLVKRTISVPVAADGTTYNVVNYVHADDASNAGLPTPSTDRWLCQRGVTLESMSWSMYPSVVNSILLNKAAGSSSATPTGDRLGNAAASLPSRHVNSQLEPGRSRQHHSMSRPRGSSFNAHQGPVQGATTVSYSSSQNNGSSSEPSPWPMAPPTLPQYPPHSIPINEPSVAHHQESPLRPPATYSNPAFPHMPGHSSFASPIPSPPLYAPPTSPLLLSSSAPNLSPISLASRPRSSTASSASSLVMREAWASVQRPAPYPSPRGSCPVSPVRSSDATAGDLELAPILAPIASTRTYPLPAIGVTDRRSDSTGQDTHVSARLGGAMEPVYVEPGWATVPSSGVGYRVGGGRPLSDGSGTGAFRPFPPPV</sequence>
<feature type="region of interest" description="Disordered" evidence="1">
    <location>
        <begin position="179"/>
        <end position="284"/>
    </location>
</feature>
<dbReference type="GO" id="GO:0003677">
    <property type="term" value="F:DNA binding"/>
    <property type="evidence" value="ECO:0007669"/>
    <property type="project" value="TreeGrafter"/>
</dbReference>
<accession>A0A1Y2H958</accession>
<dbReference type="Pfam" id="PF09729">
    <property type="entry name" value="Gti1_Pac2"/>
    <property type="match status" value="1"/>
</dbReference>
<keyword evidence="3" id="KW-1185">Reference proteome</keyword>
<dbReference type="InterPro" id="IPR018608">
    <property type="entry name" value="Gti1/Pac2"/>
</dbReference>
<name>A0A1Y2H958_9FUNG</name>
<protein>
    <submittedName>
        <fullName evidence="2">Gti1/Pac2 family-domain-containing protein</fullName>
    </submittedName>
</protein>
<dbReference type="PANTHER" id="PTHR28027">
    <property type="entry name" value="TRANSCRIPTIONAL REGULATOR MIT1"/>
    <property type="match status" value="1"/>
</dbReference>
<evidence type="ECO:0000313" key="2">
    <source>
        <dbReference type="EMBL" id="ORZ30544.1"/>
    </source>
</evidence>
<dbReference type="OrthoDB" id="5572844at2759"/>
<organism evidence="2 3">
    <name type="scientific">Catenaria anguillulae PL171</name>
    <dbReference type="NCBI Taxonomy" id="765915"/>
    <lineage>
        <taxon>Eukaryota</taxon>
        <taxon>Fungi</taxon>
        <taxon>Fungi incertae sedis</taxon>
        <taxon>Blastocladiomycota</taxon>
        <taxon>Blastocladiomycetes</taxon>
        <taxon>Blastocladiales</taxon>
        <taxon>Catenariaceae</taxon>
        <taxon>Catenaria</taxon>
    </lineage>
</organism>
<dbReference type="AlphaFoldDB" id="A0A1Y2H958"/>
<dbReference type="Proteomes" id="UP000193411">
    <property type="component" value="Unassembled WGS sequence"/>
</dbReference>
<evidence type="ECO:0000313" key="3">
    <source>
        <dbReference type="Proteomes" id="UP000193411"/>
    </source>
</evidence>
<proteinExistence type="predicted"/>
<reference evidence="2 3" key="1">
    <citation type="submission" date="2016-07" db="EMBL/GenBank/DDBJ databases">
        <title>Pervasive Adenine N6-methylation of Active Genes in Fungi.</title>
        <authorList>
            <consortium name="DOE Joint Genome Institute"/>
            <person name="Mondo S.J."/>
            <person name="Dannebaum R.O."/>
            <person name="Kuo R.C."/>
            <person name="Labutti K."/>
            <person name="Haridas S."/>
            <person name="Kuo A."/>
            <person name="Salamov A."/>
            <person name="Ahrendt S.R."/>
            <person name="Lipzen A."/>
            <person name="Sullivan W."/>
            <person name="Andreopoulos W.B."/>
            <person name="Clum A."/>
            <person name="Lindquist E."/>
            <person name="Daum C."/>
            <person name="Ramamoorthy G.K."/>
            <person name="Gryganskyi A."/>
            <person name="Culley D."/>
            <person name="Magnuson J.K."/>
            <person name="James T.Y."/>
            <person name="O'Malley M.A."/>
            <person name="Stajich J.E."/>
            <person name="Spatafora J.W."/>
            <person name="Visel A."/>
            <person name="Grigoriev I.V."/>
        </authorList>
    </citation>
    <scope>NUCLEOTIDE SEQUENCE [LARGE SCALE GENOMIC DNA]</scope>
    <source>
        <strain evidence="2 3">PL171</strain>
    </source>
</reference>
<feature type="region of interest" description="Disordered" evidence="1">
    <location>
        <begin position="434"/>
        <end position="454"/>
    </location>
</feature>
<gene>
    <name evidence="2" type="ORF">BCR44DRAFT_40094</name>
</gene>
<evidence type="ECO:0000256" key="1">
    <source>
        <dbReference type="SAM" id="MobiDB-lite"/>
    </source>
</evidence>
<feature type="compositionally biased region" description="Pro residues" evidence="1">
    <location>
        <begin position="232"/>
        <end position="248"/>
    </location>
</feature>